<comment type="cofactor">
    <cofactor evidence="1 6">
        <name>(R)-lipoate</name>
        <dbReference type="ChEBI" id="CHEBI:83088"/>
    </cofactor>
</comment>
<dbReference type="SUPFAM" id="SSF47005">
    <property type="entry name" value="Peripheral subunit-binding domain of 2-oxo acid dehydrogenase complex"/>
    <property type="match status" value="1"/>
</dbReference>
<evidence type="ECO:0000256" key="5">
    <source>
        <dbReference type="ARBA" id="ARBA00023315"/>
    </source>
</evidence>
<dbReference type="EMBL" id="BAABFR010000046">
    <property type="protein sequence ID" value="GAA4396004.1"/>
    <property type="molecule type" value="Genomic_DNA"/>
</dbReference>
<evidence type="ECO:0000313" key="10">
    <source>
        <dbReference type="EMBL" id="GAA4396004.1"/>
    </source>
</evidence>
<keyword evidence="4 6" id="KW-0450">Lipoyl</keyword>
<dbReference type="InterPro" id="IPR003016">
    <property type="entry name" value="2-oxoA_DH_lipoyl-BS"/>
</dbReference>
<dbReference type="Pfam" id="PF00364">
    <property type="entry name" value="Biotin_lipoyl"/>
    <property type="match status" value="2"/>
</dbReference>
<keyword evidence="11" id="KW-1185">Reference proteome</keyword>
<dbReference type="InterPro" id="IPR023213">
    <property type="entry name" value="CAT-like_dom_sf"/>
</dbReference>
<keyword evidence="3 6" id="KW-0808">Transferase</keyword>
<dbReference type="EC" id="2.3.1.-" evidence="6"/>
<dbReference type="PROSITE" id="PS50968">
    <property type="entry name" value="BIOTINYL_LIPOYL"/>
    <property type="match status" value="2"/>
</dbReference>
<evidence type="ECO:0000256" key="3">
    <source>
        <dbReference type="ARBA" id="ARBA00022679"/>
    </source>
</evidence>
<dbReference type="PROSITE" id="PS51826">
    <property type="entry name" value="PSBD"/>
    <property type="match status" value="1"/>
</dbReference>
<dbReference type="InterPro" id="IPR004167">
    <property type="entry name" value="PSBD"/>
</dbReference>
<evidence type="ECO:0000256" key="2">
    <source>
        <dbReference type="ARBA" id="ARBA00007317"/>
    </source>
</evidence>
<dbReference type="PANTHER" id="PTHR43178:SF5">
    <property type="entry name" value="LIPOAMIDE ACYLTRANSFERASE COMPONENT OF BRANCHED-CHAIN ALPHA-KETO ACID DEHYDROGENASE COMPLEX, MITOCHONDRIAL"/>
    <property type="match status" value="1"/>
</dbReference>
<protein>
    <recommendedName>
        <fullName evidence="6">Dihydrolipoamide acetyltransferase component of pyruvate dehydrogenase complex</fullName>
        <ecNumber evidence="6">2.3.1.-</ecNumber>
    </recommendedName>
</protein>
<comment type="caution">
    <text evidence="10">The sequence shown here is derived from an EMBL/GenBank/DDBJ whole genome shotgun (WGS) entry which is preliminary data.</text>
</comment>
<evidence type="ECO:0000256" key="4">
    <source>
        <dbReference type="ARBA" id="ARBA00022823"/>
    </source>
</evidence>
<dbReference type="CDD" id="cd06849">
    <property type="entry name" value="lipoyl_domain"/>
    <property type="match status" value="2"/>
</dbReference>
<dbReference type="Pfam" id="PF02817">
    <property type="entry name" value="E3_binding"/>
    <property type="match status" value="1"/>
</dbReference>
<feature type="domain" description="Peripheral subunit-binding (PSBD)" evidence="9">
    <location>
        <begin position="258"/>
        <end position="295"/>
    </location>
</feature>
<dbReference type="SUPFAM" id="SSF52777">
    <property type="entry name" value="CoA-dependent acyltransferases"/>
    <property type="match status" value="1"/>
</dbReference>
<evidence type="ECO:0000256" key="1">
    <source>
        <dbReference type="ARBA" id="ARBA00001938"/>
    </source>
</evidence>
<dbReference type="Pfam" id="PF00198">
    <property type="entry name" value="2-oxoacid_dh"/>
    <property type="match status" value="1"/>
</dbReference>
<evidence type="ECO:0000256" key="7">
    <source>
        <dbReference type="SAM" id="MobiDB-lite"/>
    </source>
</evidence>
<dbReference type="PROSITE" id="PS00189">
    <property type="entry name" value="LIPOYL"/>
    <property type="match status" value="2"/>
</dbReference>
<comment type="similarity">
    <text evidence="2 6">Belongs to the 2-oxoacid dehydrogenase family.</text>
</comment>
<dbReference type="InterPro" id="IPR000089">
    <property type="entry name" value="Biotin_lipoyl"/>
</dbReference>
<dbReference type="RefSeq" id="WP_344997320.1">
    <property type="nucleotide sequence ID" value="NZ_BAABFR010000046.1"/>
</dbReference>
<dbReference type="SUPFAM" id="SSF51230">
    <property type="entry name" value="Single hybrid motif"/>
    <property type="match status" value="2"/>
</dbReference>
<evidence type="ECO:0000313" key="11">
    <source>
        <dbReference type="Proteomes" id="UP001500635"/>
    </source>
</evidence>
<organism evidence="10 11">
    <name type="scientific">Tsukamurella soli</name>
    <dbReference type="NCBI Taxonomy" id="644556"/>
    <lineage>
        <taxon>Bacteria</taxon>
        <taxon>Bacillati</taxon>
        <taxon>Actinomycetota</taxon>
        <taxon>Actinomycetes</taxon>
        <taxon>Mycobacteriales</taxon>
        <taxon>Tsukamurellaceae</taxon>
        <taxon>Tsukamurella</taxon>
    </lineage>
</organism>
<sequence length="545" mass="57068">MGRYNFKLPDVGEGSAEAELVGWQVEPGDTIVEDQPVVEVMTDKASVEIPSPAAGTVVSVVGAPGEMLAVGSVVLVLEVDGPGNAGDEAAPSVVQPQPETPPAAEPPAGTERTGAPAGEGNYVFKLPDVGEGSAEAELVGWQVEPGDTIVEDQPVVEVMTDKASVEIPSPATGTVVWVKGAPGEMLAVGSDILILQVAGPGNMTAAPVSSEGPSEAPSPAAVAPARATVVPAETPERRAASPATKPGFATRTPGEKPVASPAVRRRAWEHGVQLQFVPGSGPGGRITQDDLDAYVESGGALGTGAPTGRQPKTGTEDVKVIGLRRTIAKRMQDAKRRIPHFSYVEEVDVTDLEALRVTLNAQYAKDRGKLTLLPFLAKAMVRTLPDYPQINARFHDDDGFVRRYDGVHLGIATQTPTGLVVPVVHHAEALTLWECGAEVARLAAAAREGKASRDELSGSTITITSLGALGGLATTPVINYPEVAIVGVNKMIERPVVRGGQIVVRKIMNLSSSFDHRVVDGWDAAEFVQRIRALLETPATLFVED</sequence>
<dbReference type="InterPro" id="IPR011053">
    <property type="entry name" value="Single_hybrid_motif"/>
</dbReference>
<dbReference type="InterPro" id="IPR036625">
    <property type="entry name" value="E3-bd_dom_sf"/>
</dbReference>
<feature type="region of interest" description="Disordered" evidence="7">
    <location>
        <begin position="229"/>
        <end position="260"/>
    </location>
</feature>
<gene>
    <name evidence="10" type="ORF">GCM10023147_29820</name>
</gene>
<dbReference type="Gene3D" id="3.30.559.10">
    <property type="entry name" value="Chloramphenicol acetyltransferase-like domain"/>
    <property type="match status" value="1"/>
</dbReference>
<dbReference type="Gene3D" id="2.40.50.100">
    <property type="match status" value="2"/>
</dbReference>
<proteinExistence type="inferred from homology"/>
<evidence type="ECO:0000259" key="8">
    <source>
        <dbReference type="PROSITE" id="PS50968"/>
    </source>
</evidence>
<reference evidence="11" key="1">
    <citation type="journal article" date="2019" name="Int. J. Syst. Evol. Microbiol.">
        <title>The Global Catalogue of Microorganisms (GCM) 10K type strain sequencing project: providing services to taxonomists for standard genome sequencing and annotation.</title>
        <authorList>
            <consortium name="The Broad Institute Genomics Platform"/>
            <consortium name="The Broad Institute Genome Sequencing Center for Infectious Disease"/>
            <person name="Wu L."/>
            <person name="Ma J."/>
        </authorList>
    </citation>
    <scope>NUCLEOTIDE SEQUENCE [LARGE SCALE GENOMIC DNA]</scope>
    <source>
        <strain evidence="11">JCM 17688</strain>
    </source>
</reference>
<dbReference type="Proteomes" id="UP001500635">
    <property type="component" value="Unassembled WGS sequence"/>
</dbReference>
<name>A0ABP8JTY3_9ACTN</name>
<evidence type="ECO:0000256" key="6">
    <source>
        <dbReference type="RuleBase" id="RU003423"/>
    </source>
</evidence>
<dbReference type="PANTHER" id="PTHR43178">
    <property type="entry name" value="DIHYDROLIPOAMIDE ACETYLTRANSFERASE COMPONENT OF PYRUVATE DEHYDROGENASE COMPLEX"/>
    <property type="match status" value="1"/>
</dbReference>
<feature type="region of interest" description="Disordered" evidence="7">
    <location>
        <begin position="85"/>
        <end position="120"/>
    </location>
</feature>
<evidence type="ECO:0000259" key="9">
    <source>
        <dbReference type="PROSITE" id="PS51826"/>
    </source>
</evidence>
<feature type="domain" description="Lipoyl-binding" evidence="8">
    <location>
        <begin position="121"/>
        <end position="196"/>
    </location>
</feature>
<dbReference type="InterPro" id="IPR050743">
    <property type="entry name" value="2-oxoacid_DH_E2_comp"/>
</dbReference>
<accession>A0ABP8JTY3</accession>
<keyword evidence="5 6" id="KW-0012">Acyltransferase</keyword>
<dbReference type="InterPro" id="IPR001078">
    <property type="entry name" value="2-oxoacid_DH_actylTfrase"/>
</dbReference>
<dbReference type="Gene3D" id="4.10.320.10">
    <property type="entry name" value="E3-binding domain"/>
    <property type="match status" value="1"/>
</dbReference>
<feature type="domain" description="Lipoyl-binding" evidence="8">
    <location>
        <begin position="3"/>
        <end position="78"/>
    </location>
</feature>